<dbReference type="AlphaFoldDB" id="A0A5N6QGM7"/>
<dbReference type="PRINTS" id="PR00111">
    <property type="entry name" value="ABHYDROLASE"/>
</dbReference>
<dbReference type="PANTHER" id="PTHR43194">
    <property type="entry name" value="HYDROLASE ALPHA/BETA FOLD FAMILY"/>
    <property type="match status" value="1"/>
</dbReference>
<feature type="region of interest" description="Disordered" evidence="1">
    <location>
        <begin position="33"/>
        <end position="63"/>
    </location>
</feature>
<gene>
    <name evidence="3" type="ORF">FH972_001946</name>
</gene>
<dbReference type="SUPFAM" id="SSF53474">
    <property type="entry name" value="alpha/beta-Hydrolases"/>
    <property type="match status" value="1"/>
</dbReference>
<reference evidence="3 4" key="1">
    <citation type="submission" date="2019-06" db="EMBL/GenBank/DDBJ databases">
        <title>A chromosomal-level reference genome of Carpinus fangiana (Coryloideae, Betulaceae).</title>
        <authorList>
            <person name="Yang X."/>
            <person name="Wang Z."/>
            <person name="Zhang L."/>
            <person name="Hao G."/>
            <person name="Liu J."/>
            <person name="Yang Y."/>
        </authorList>
    </citation>
    <scope>NUCLEOTIDE SEQUENCE [LARGE SCALE GENOMIC DNA]</scope>
    <source>
        <strain evidence="3">Cfa_2016G</strain>
        <tissue evidence="3">Leaf</tissue>
    </source>
</reference>
<dbReference type="InterPro" id="IPR029058">
    <property type="entry name" value="AB_hydrolase_fold"/>
</dbReference>
<evidence type="ECO:0000313" key="3">
    <source>
        <dbReference type="EMBL" id="KAE7997300.1"/>
    </source>
</evidence>
<dbReference type="GO" id="GO:0009507">
    <property type="term" value="C:chloroplast"/>
    <property type="evidence" value="ECO:0007669"/>
    <property type="project" value="TreeGrafter"/>
</dbReference>
<dbReference type="InterPro" id="IPR050228">
    <property type="entry name" value="Carboxylesterase_BioH"/>
</dbReference>
<evidence type="ECO:0000259" key="2">
    <source>
        <dbReference type="Pfam" id="PF12697"/>
    </source>
</evidence>
<dbReference type="InterPro" id="IPR000073">
    <property type="entry name" value="AB_hydrolase_1"/>
</dbReference>
<name>A0A5N6QGM7_9ROSI</name>
<dbReference type="PANTHER" id="PTHR43194:SF2">
    <property type="entry name" value="PEROXISOMAL MEMBRANE PROTEIN LPX1"/>
    <property type="match status" value="1"/>
</dbReference>
<dbReference type="Gene3D" id="3.40.50.1820">
    <property type="entry name" value="alpha/beta hydrolase"/>
    <property type="match status" value="1"/>
</dbReference>
<dbReference type="PRINTS" id="PR00412">
    <property type="entry name" value="EPOXHYDRLASE"/>
</dbReference>
<evidence type="ECO:0000256" key="1">
    <source>
        <dbReference type="SAM" id="MobiDB-lite"/>
    </source>
</evidence>
<dbReference type="OrthoDB" id="6431331at2759"/>
<dbReference type="GO" id="GO:0003824">
    <property type="term" value="F:catalytic activity"/>
    <property type="evidence" value="ECO:0007669"/>
    <property type="project" value="InterPro"/>
</dbReference>
<dbReference type="Proteomes" id="UP000327013">
    <property type="component" value="Chromosome 1"/>
</dbReference>
<sequence length="379" mass="42558">MALALHSPRLINFPFSHTTINAKADYSRQWSSATTRRRTTIRANADDKDKDKDKDRPAFNPFGFVTDNPSSRSSIQLPENPAEDGNVGQMLYRIEDKGKEYGSYIKSGKFRWFVRETGSAETRRGTIVFLHGAPTQSYSYRVVMSQMSDVGFRCIAPDWIGFGFSDKPQPGYGFDYTEKEFHEEFDRLLGVLNVKSPFFLVVQGFLVGSYGLTWALKNTSKISKLAILNSPLTVSAPIPGLFQQLRIPLYGEFTCQNAIMAERFIEAGSPYVLKLEKADVYRLPYLASGGPGFALLEAARKVNFRDILSQIAAGFASGRWDKPVLLVWGISDKYLPQSVAEEFQKGNPTTIKLTLIEGAGHMPQEDWPEKVVNSLRVFF</sequence>
<evidence type="ECO:0000313" key="4">
    <source>
        <dbReference type="Proteomes" id="UP000327013"/>
    </source>
</evidence>
<organism evidence="3 4">
    <name type="scientific">Carpinus fangiana</name>
    <dbReference type="NCBI Taxonomy" id="176857"/>
    <lineage>
        <taxon>Eukaryota</taxon>
        <taxon>Viridiplantae</taxon>
        <taxon>Streptophyta</taxon>
        <taxon>Embryophyta</taxon>
        <taxon>Tracheophyta</taxon>
        <taxon>Spermatophyta</taxon>
        <taxon>Magnoliopsida</taxon>
        <taxon>eudicotyledons</taxon>
        <taxon>Gunneridae</taxon>
        <taxon>Pentapetalae</taxon>
        <taxon>rosids</taxon>
        <taxon>fabids</taxon>
        <taxon>Fagales</taxon>
        <taxon>Betulaceae</taxon>
        <taxon>Carpinus</taxon>
    </lineage>
</organism>
<protein>
    <recommendedName>
        <fullName evidence="2">AB hydrolase-1 domain-containing protein</fullName>
    </recommendedName>
</protein>
<dbReference type="InterPro" id="IPR000639">
    <property type="entry name" value="Epox_hydrolase-like"/>
</dbReference>
<feature type="domain" description="AB hydrolase-1" evidence="2">
    <location>
        <begin position="127"/>
        <end position="372"/>
    </location>
</feature>
<proteinExistence type="predicted"/>
<feature type="compositionally biased region" description="Basic and acidic residues" evidence="1">
    <location>
        <begin position="44"/>
        <end position="57"/>
    </location>
</feature>
<accession>A0A5N6QGM7</accession>
<dbReference type="FunFam" id="3.40.50.1820:FF:000168">
    <property type="entry name" value="Alpha/beta-Hydrolases superfamily protein"/>
    <property type="match status" value="1"/>
</dbReference>
<keyword evidence="4" id="KW-1185">Reference proteome</keyword>
<dbReference type="EMBL" id="CM017321">
    <property type="protein sequence ID" value="KAE7997300.1"/>
    <property type="molecule type" value="Genomic_DNA"/>
</dbReference>
<dbReference type="Pfam" id="PF12697">
    <property type="entry name" value="Abhydrolase_6"/>
    <property type="match status" value="1"/>
</dbReference>